<dbReference type="EMBL" id="CP000444">
    <property type="protein sequence ID" value="ABI44484.1"/>
    <property type="molecule type" value="Genomic_DNA"/>
</dbReference>
<evidence type="ECO:0000256" key="1">
    <source>
        <dbReference type="SAM" id="SignalP"/>
    </source>
</evidence>
<reference evidence="2" key="1">
    <citation type="submission" date="2006-08" db="EMBL/GenBank/DDBJ databases">
        <title>Complete sequence of Chromosome1 of Shewanella sp. MR-7.</title>
        <authorList>
            <consortium name="US DOE Joint Genome Institute"/>
            <person name="Copeland A."/>
            <person name="Lucas S."/>
            <person name="Lapidus A."/>
            <person name="Barry K."/>
            <person name="Detter J.C."/>
            <person name="Glavina del Rio T."/>
            <person name="Hammon N."/>
            <person name="Israni S."/>
            <person name="Dalin E."/>
            <person name="Tice H."/>
            <person name="Pitluck S."/>
            <person name="Kiss H."/>
            <person name="Brettin T."/>
            <person name="Bruce D."/>
            <person name="Han C."/>
            <person name="Tapia R."/>
            <person name="Gilna P."/>
            <person name="Schmutz J."/>
            <person name="Larimer F."/>
            <person name="Land M."/>
            <person name="Hauser L."/>
            <person name="Kyrpides N."/>
            <person name="Mikhailova N."/>
            <person name="Nealson K."/>
            <person name="Konstantinidis K."/>
            <person name="Klappenbach J."/>
            <person name="Tiedje J."/>
            <person name="Richardson P."/>
        </authorList>
    </citation>
    <scope>NUCLEOTIDE SEQUENCE</scope>
    <source>
        <strain evidence="2">MR-7</strain>
    </source>
</reference>
<name>Q0HQX1_SHESR</name>
<evidence type="ECO:0000313" key="2">
    <source>
        <dbReference type="EMBL" id="ABI44484.1"/>
    </source>
</evidence>
<gene>
    <name evidence="2" type="ordered locus">Shewmr7_3504</name>
</gene>
<feature type="chain" id="PRO_5004173103" description="DUF11 domain-containing protein" evidence="1">
    <location>
        <begin position="20"/>
        <end position="573"/>
    </location>
</feature>
<dbReference type="AlphaFoldDB" id="Q0HQX1"/>
<evidence type="ECO:0008006" key="3">
    <source>
        <dbReference type="Google" id="ProtNLM"/>
    </source>
</evidence>
<accession>Q0HQX1</accession>
<protein>
    <recommendedName>
        <fullName evidence="3">DUF11 domain-containing protein</fullName>
    </recommendedName>
</protein>
<keyword evidence="1" id="KW-0732">Signal</keyword>
<sequence>MKLKLLFRTLLLWACTLMAYGVQATVDKVELDGNIVKQTTLDDWQTINLGSSTANVTTGVISDLPPQTIFWKGGSKDTSDVTEWWYKDGAVPDKDDLRNGYAAAYFINNGGGSDDLVFYFGAERYANNGDAIMGFWFFQDKVGPGSGNRFTGQHQENDLFIIMEYPQDSNSVPFVQVMRWVNSGGNVSEHLELLYASGEAGAKCLSGGDTGVACAITNENPELAGVANGLWPYENKEGIPNTYPYESFFEGRLNVTQAFLAAGVSEIPCFSSFLIETRSSRSESAQLKDFLGGDFPLCSIAIAKTCSATELTGSNQFRIDYTLQLTNTGVGSIGAGETVTINDTPSNGSAFSINQALSAFANGADGWAPNEMLTYTGYYISEVNGGTNTVDASVSFGSASISADPYTATCDSLALSPMLTIAKNCSVSLEENSGLVALRKDYDITVCNTGDAPLDVSLTDSVDTSLNASFSLDFAKQCLTNSDCGSGYSCDNNSLMCTNTAGELEGNFGGNVCQLTQSYYFPSTLPTGADGTLSNTATARATSPVVDTGDLATIGNSDTASCDLCPLPLPAQE</sequence>
<dbReference type="HOGENOM" id="CLU_037119_0_0_6"/>
<proteinExistence type="predicted"/>
<dbReference type="KEGG" id="shm:Shewmr7_3504"/>
<feature type="signal peptide" evidence="1">
    <location>
        <begin position="1"/>
        <end position="19"/>
    </location>
</feature>
<organism evidence="2">
    <name type="scientific">Shewanella sp. (strain MR-7)</name>
    <dbReference type="NCBI Taxonomy" id="60481"/>
    <lineage>
        <taxon>Bacteria</taxon>
        <taxon>Pseudomonadati</taxon>
        <taxon>Pseudomonadota</taxon>
        <taxon>Gammaproteobacteria</taxon>
        <taxon>Alteromonadales</taxon>
        <taxon>Shewanellaceae</taxon>
        <taxon>Shewanella</taxon>
    </lineage>
</organism>